<evidence type="ECO:0000256" key="2">
    <source>
        <dbReference type="ARBA" id="ARBA00022692"/>
    </source>
</evidence>
<proteinExistence type="predicted"/>
<comment type="caution">
    <text evidence="7">The sequence shown here is derived from an EMBL/GenBank/DDBJ whole genome shotgun (WGS) entry which is preliminary data.</text>
</comment>
<dbReference type="InterPro" id="IPR051617">
    <property type="entry name" value="UNC-93-like_regulator"/>
</dbReference>
<evidence type="ECO:0000256" key="1">
    <source>
        <dbReference type="ARBA" id="ARBA00004141"/>
    </source>
</evidence>
<dbReference type="Proteomes" id="UP000187203">
    <property type="component" value="Unassembled WGS sequence"/>
</dbReference>
<dbReference type="EMBL" id="AWUE01012101">
    <property type="protein sequence ID" value="OMP09947.1"/>
    <property type="molecule type" value="Genomic_DNA"/>
</dbReference>
<dbReference type="SUPFAM" id="SSF103473">
    <property type="entry name" value="MFS general substrate transporter"/>
    <property type="match status" value="1"/>
</dbReference>
<feature type="transmembrane region" description="Helical" evidence="6">
    <location>
        <begin position="197"/>
        <end position="216"/>
    </location>
</feature>
<reference evidence="8" key="1">
    <citation type="submission" date="2013-09" db="EMBL/GenBank/DDBJ databases">
        <title>Corchorus olitorius genome sequencing.</title>
        <authorList>
            <person name="Alam M."/>
            <person name="Haque M.S."/>
            <person name="Islam M.S."/>
            <person name="Emdad E.M."/>
            <person name="Islam M.M."/>
            <person name="Ahmed B."/>
            <person name="Halim A."/>
            <person name="Hossen Q.M.M."/>
            <person name="Hossain M.Z."/>
            <person name="Ahmed R."/>
            <person name="Khan M.M."/>
            <person name="Islam R."/>
            <person name="Rashid M.M."/>
            <person name="Khan S.A."/>
            <person name="Rahman M.S."/>
            <person name="Alam M."/>
            <person name="Yahiya A.S."/>
            <person name="Khan M.S."/>
            <person name="Azam M.S."/>
            <person name="Haque T."/>
            <person name="Lashkar M.Z.H."/>
            <person name="Akhand A.I."/>
            <person name="Morshed G."/>
            <person name="Roy S."/>
            <person name="Uddin K.S."/>
            <person name="Rabeya T."/>
            <person name="Hossain A.S."/>
            <person name="Chowdhury A."/>
            <person name="Snigdha A.R."/>
            <person name="Mortoza M.S."/>
            <person name="Matin S.A."/>
            <person name="Hoque S.M.E."/>
            <person name="Islam M.K."/>
            <person name="Roy D.K."/>
            <person name="Haider R."/>
            <person name="Moosa M.M."/>
            <person name="Elias S.M."/>
            <person name="Hasan A.M."/>
            <person name="Jahan S."/>
            <person name="Shafiuddin M."/>
            <person name="Mahmood N."/>
            <person name="Shommy N.S."/>
        </authorList>
    </citation>
    <scope>NUCLEOTIDE SEQUENCE [LARGE SCALE GENOMIC DNA]</scope>
    <source>
        <strain evidence="8">cv. O-4</strain>
    </source>
</reference>
<feature type="transmembrane region" description="Helical" evidence="6">
    <location>
        <begin position="426"/>
        <end position="447"/>
    </location>
</feature>
<dbReference type="CDD" id="cd06178">
    <property type="entry name" value="MFS_unc93-like"/>
    <property type="match status" value="1"/>
</dbReference>
<dbReference type="PANTHER" id="PTHR23294:SF59">
    <property type="entry name" value="UNC93-LIKE PROTEIN C922.05C"/>
    <property type="match status" value="1"/>
</dbReference>
<dbReference type="AlphaFoldDB" id="A0A1R3KSA8"/>
<feature type="transmembrane region" description="Helical" evidence="6">
    <location>
        <begin position="318"/>
        <end position="342"/>
    </location>
</feature>
<dbReference type="Gene3D" id="1.20.1250.20">
    <property type="entry name" value="MFS general substrate transporter like domains"/>
    <property type="match status" value="1"/>
</dbReference>
<dbReference type="InterPro" id="IPR036259">
    <property type="entry name" value="MFS_trans_sf"/>
</dbReference>
<evidence type="ECO:0000256" key="3">
    <source>
        <dbReference type="ARBA" id="ARBA00022989"/>
    </source>
</evidence>
<evidence type="ECO:0000256" key="6">
    <source>
        <dbReference type="SAM" id="Phobius"/>
    </source>
</evidence>
<dbReference type="Pfam" id="PF05978">
    <property type="entry name" value="UNC-93"/>
    <property type="match status" value="1"/>
</dbReference>
<accession>A0A1R3KSA8</accession>
<feature type="transmembrane region" description="Helical" evidence="6">
    <location>
        <begin position="253"/>
        <end position="269"/>
    </location>
</feature>
<keyword evidence="8" id="KW-1185">Reference proteome</keyword>
<gene>
    <name evidence="7" type="ORF">COLO4_04975</name>
</gene>
<dbReference type="OrthoDB" id="196103at2759"/>
<feature type="transmembrane region" description="Helical" evidence="6">
    <location>
        <begin position="36"/>
        <end position="56"/>
    </location>
</feature>
<feature type="transmembrane region" description="Helical" evidence="6">
    <location>
        <begin position="164"/>
        <end position="185"/>
    </location>
</feature>
<dbReference type="GO" id="GO:0016020">
    <property type="term" value="C:membrane"/>
    <property type="evidence" value="ECO:0007669"/>
    <property type="project" value="UniProtKB-SubCell"/>
</dbReference>
<feature type="transmembrane region" description="Helical" evidence="6">
    <location>
        <begin position="101"/>
        <end position="118"/>
    </location>
</feature>
<evidence type="ECO:0000256" key="4">
    <source>
        <dbReference type="ARBA" id="ARBA00023136"/>
    </source>
</evidence>
<feature type="transmembrane region" description="Helical" evidence="6">
    <location>
        <begin position="76"/>
        <end position="94"/>
    </location>
</feature>
<dbReference type="STRING" id="93759.A0A1R3KSA8"/>
<sequence>MGVEGSAAVVADEEKAPSSGGELLSTRSRFRYNSPLVQVTLIGLVCFCCPGMFNALSGMGGGGQVDPTAANNANTALYTTFAIFGILGGGIYNILGPHLTLAAGCSTYVLYAGSFLYYNHHKHQAFAIAAGALLGVGAGLLWAGEGAIMTAYPPPNRKGTYISLFWSIFNMGGVIGGLIPFILNYHRTEAASVNDATYIGFMIFMAAGTVLSFAILPPNKVVRDDGTRCTNVKYSSVSTEAAEILKLFLNWKMLLIVPASWASNFFYSYQFNNVNGLLFNLRTRGLNNVFYWGAQMVGSIGIGYVLDFSFKSRRMRGFVGIGVVALLGTAIWGGGLANQIPYTHDKLPRKLDFKEPAFAGPFVLYFSYGLLDAMFQSMVYWIIGALADDSQTLSRYSGFYKGVQSAGAAVAWQVDTHKVPLLSQLIVNWSLTTISYPLLILLVMLAVKDENKSTEENPKEANVIASNKDTST</sequence>
<dbReference type="InterPro" id="IPR010291">
    <property type="entry name" value="Ion_channel_UNC-93"/>
</dbReference>
<keyword evidence="2 6" id="KW-0812">Transmembrane</keyword>
<feature type="transmembrane region" description="Helical" evidence="6">
    <location>
        <begin position="124"/>
        <end position="143"/>
    </location>
</feature>
<comment type="subcellular location">
    <subcellularLocation>
        <location evidence="1">Membrane</location>
        <topology evidence="1">Multi-pass membrane protein</topology>
    </subcellularLocation>
</comment>
<feature type="region of interest" description="Disordered" evidence="5">
    <location>
        <begin position="1"/>
        <end position="21"/>
    </location>
</feature>
<evidence type="ECO:0000256" key="5">
    <source>
        <dbReference type="SAM" id="MobiDB-lite"/>
    </source>
</evidence>
<evidence type="ECO:0000313" key="7">
    <source>
        <dbReference type="EMBL" id="OMP09947.1"/>
    </source>
</evidence>
<feature type="transmembrane region" description="Helical" evidence="6">
    <location>
        <begin position="289"/>
        <end position="306"/>
    </location>
</feature>
<organism evidence="7 8">
    <name type="scientific">Corchorus olitorius</name>
    <dbReference type="NCBI Taxonomy" id="93759"/>
    <lineage>
        <taxon>Eukaryota</taxon>
        <taxon>Viridiplantae</taxon>
        <taxon>Streptophyta</taxon>
        <taxon>Embryophyta</taxon>
        <taxon>Tracheophyta</taxon>
        <taxon>Spermatophyta</taxon>
        <taxon>Magnoliopsida</taxon>
        <taxon>eudicotyledons</taxon>
        <taxon>Gunneridae</taxon>
        <taxon>Pentapetalae</taxon>
        <taxon>rosids</taxon>
        <taxon>malvids</taxon>
        <taxon>Malvales</taxon>
        <taxon>Malvaceae</taxon>
        <taxon>Grewioideae</taxon>
        <taxon>Apeibeae</taxon>
        <taxon>Corchorus</taxon>
    </lineage>
</organism>
<dbReference type="PANTHER" id="PTHR23294">
    <property type="entry name" value="ET TRANSLATION PRODUCT-RELATED"/>
    <property type="match status" value="1"/>
</dbReference>
<feature type="transmembrane region" description="Helical" evidence="6">
    <location>
        <begin position="362"/>
        <end position="386"/>
    </location>
</feature>
<evidence type="ECO:0000313" key="8">
    <source>
        <dbReference type="Proteomes" id="UP000187203"/>
    </source>
</evidence>
<name>A0A1R3KSA8_9ROSI</name>
<keyword evidence="4 6" id="KW-0472">Membrane</keyword>
<keyword evidence="3 6" id="KW-1133">Transmembrane helix</keyword>
<protein>
    <submittedName>
        <fullName evidence="7">Ion channel regulatory protein, UNC-93</fullName>
    </submittedName>
</protein>